<dbReference type="PANTHER" id="PTHR47935">
    <property type="entry name" value="PENTATRICOPEPTIDE REPEAT-CONTAINING PROTEIN MRL1, CHLOROPLASTIC"/>
    <property type="match status" value="1"/>
</dbReference>
<dbReference type="Proteomes" id="UP001280121">
    <property type="component" value="Unassembled WGS sequence"/>
</dbReference>
<evidence type="ECO:0000313" key="1">
    <source>
        <dbReference type="EMBL" id="KAK2653054.1"/>
    </source>
</evidence>
<proteinExistence type="predicted"/>
<organism evidence="1 2">
    <name type="scientific">Dipteronia dyeriana</name>
    <dbReference type="NCBI Taxonomy" id="168575"/>
    <lineage>
        <taxon>Eukaryota</taxon>
        <taxon>Viridiplantae</taxon>
        <taxon>Streptophyta</taxon>
        <taxon>Embryophyta</taxon>
        <taxon>Tracheophyta</taxon>
        <taxon>Spermatophyta</taxon>
        <taxon>Magnoliopsida</taxon>
        <taxon>eudicotyledons</taxon>
        <taxon>Gunneridae</taxon>
        <taxon>Pentapetalae</taxon>
        <taxon>rosids</taxon>
        <taxon>malvids</taxon>
        <taxon>Sapindales</taxon>
        <taxon>Sapindaceae</taxon>
        <taxon>Hippocastanoideae</taxon>
        <taxon>Acereae</taxon>
        <taxon>Dipteronia</taxon>
    </lineage>
</organism>
<accession>A0AAD9X5B4</accession>
<gene>
    <name evidence="1" type="ORF">Ddye_012910</name>
</gene>
<evidence type="ECO:0000313" key="2">
    <source>
        <dbReference type="Proteomes" id="UP001280121"/>
    </source>
</evidence>
<keyword evidence="2" id="KW-1185">Reference proteome</keyword>
<protein>
    <submittedName>
        <fullName evidence="1">Uncharacterized protein</fullName>
    </submittedName>
</protein>
<reference evidence="1" key="1">
    <citation type="journal article" date="2023" name="Plant J.">
        <title>Genome sequences and population genomics provide insights into the demographic history, inbreeding, and mutation load of two 'living fossil' tree species of Dipteronia.</title>
        <authorList>
            <person name="Feng Y."/>
            <person name="Comes H.P."/>
            <person name="Chen J."/>
            <person name="Zhu S."/>
            <person name="Lu R."/>
            <person name="Zhang X."/>
            <person name="Li P."/>
            <person name="Qiu J."/>
            <person name="Olsen K.M."/>
            <person name="Qiu Y."/>
        </authorList>
    </citation>
    <scope>NUCLEOTIDE SEQUENCE</scope>
    <source>
        <strain evidence="1">KIB01</strain>
    </source>
</reference>
<dbReference type="PANTHER" id="PTHR47935:SF1">
    <property type="entry name" value="PENTATRICOPEPTIDE REPEAT-CONTAINING PROTEIN MRL1, CHLOROPLASTIC"/>
    <property type="match status" value="1"/>
</dbReference>
<dbReference type="InterPro" id="IPR053303">
    <property type="entry name" value="Chloroplast_PPR"/>
</dbReference>
<name>A0AAD9X5B4_9ROSI</name>
<dbReference type="AlphaFoldDB" id="A0AAD9X5B4"/>
<sequence length="214" mass="23605">MHNQMTLALTVYREMIGVDHIPTVEIASQVLGCLQLPFNADLKSRLVENVGVSVFITMDQTLFIAASLGIVPIVSFKGSPIKVDARKLQIHFVKVRVSLASSDLLIRCSKLPNVTILLSIEKIQIVSAEGEKTIKLAERMSQAVTSLLLRLGLTYQGNESLGKIRINGLSLRRWFQPKLATPFGRKPGEPSSFHKGIGITHQQHNIRTGNLSLD</sequence>
<comment type="caution">
    <text evidence="1">The sequence shown here is derived from an EMBL/GenBank/DDBJ whole genome shotgun (WGS) entry which is preliminary data.</text>
</comment>
<dbReference type="EMBL" id="JANJYI010000004">
    <property type="protein sequence ID" value="KAK2653054.1"/>
    <property type="molecule type" value="Genomic_DNA"/>
</dbReference>